<dbReference type="PROSITE" id="PS50835">
    <property type="entry name" value="IG_LIKE"/>
    <property type="match status" value="1"/>
</dbReference>
<dbReference type="InterPro" id="IPR007110">
    <property type="entry name" value="Ig-like_dom"/>
</dbReference>
<reference evidence="4" key="1">
    <citation type="journal article" date="2021" name="PeerJ">
        <title>Extensive microbial diversity within the chicken gut microbiome revealed by metagenomics and culture.</title>
        <authorList>
            <person name="Gilroy R."/>
            <person name="Ravi A."/>
            <person name="Getino M."/>
            <person name="Pursley I."/>
            <person name="Horton D.L."/>
            <person name="Alikhan N.F."/>
            <person name="Baker D."/>
            <person name="Gharbi K."/>
            <person name="Hall N."/>
            <person name="Watson M."/>
            <person name="Adriaenssens E.M."/>
            <person name="Foster-Nyarko E."/>
            <person name="Jarju S."/>
            <person name="Secka A."/>
            <person name="Antonio M."/>
            <person name="Oren A."/>
            <person name="Chaudhuri R.R."/>
            <person name="La Ragione R."/>
            <person name="Hildebrand F."/>
            <person name="Pallen M.J."/>
        </authorList>
    </citation>
    <scope>NUCLEOTIDE SEQUENCE</scope>
    <source>
        <strain evidence="4">CHK32-1732</strain>
    </source>
</reference>
<reference evidence="4" key="2">
    <citation type="submission" date="2021-04" db="EMBL/GenBank/DDBJ databases">
        <authorList>
            <person name="Gilroy R."/>
        </authorList>
    </citation>
    <scope>NUCLEOTIDE SEQUENCE</scope>
    <source>
        <strain evidence="4">CHK32-1732</strain>
    </source>
</reference>
<organism evidence="4 5">
    <name type="scientific">Candidatus Corynebacterium avicola</name>
    <dbReference type="NCBI Taxonomy" id="2838527"/>
    <lineage>
        <taxon>Bacteria</taxon>
        <taxon>Bacillati</taxon>
        <taxon>Actinomycetota</taxon>
        <taxon>Actinomycetes</taxon>
        <taxon>Mycobacteriales</taxon>
        <taxon>Corynebacteriaceae</taxon>
        <taxon>Corynebacterium</taxon>
    </lineage>
</organism>
<evidence type="ECO:0000256" key="1">
    <source>
        <dbReference type="SAM" id="MobiDB-lite"/>
    </source>
</evidence>
<evidence type="ECO:0000259" key="3">
    <source>
        <dbReference type="PROSITE" id="PS50835"/>
    </source>
</evidence>
<feature type="compositionally biased region" description="Low complexity" evidence="1">
    <location>
        <begin position="60"/>
        <end position="79"/>
    </location>
</feature>
<keyword evidence="2" id="KW-0732">Signal</keyword>
<evidence type="ECO:0000313" key="5">
    <source>
        <dbReference type="Proteomes" id="UP000824190"/>
    </source>
</evidence>
<dbReference type="AlphaFoldDB" id="A0A9D1RR58"/>
<evidence type="ECO:0000313" key="4">
    <source>
        <dbReference type="EMBL" id="HIW92244.1"/>
    </source>
</evidence>
<protein>
    <recommendedName>
        <fullName evidence="3">Ig-like domain-containing protein</fullName>
    </recommendedName>
</protein>
<proteinExistence type="predicted"/>
<feature type="domain" description="Ig-like" evidence="3">
    <location>
        <begin position="84"/>
        <end position="119"/>
    </location>
</feature>
<accession>A0A9D1RR58</accession>
<evidence type="ECO:0000256" key="2">
    <source>
        <dbReference type="SAM" id="SignalP"/>
    </source>
</evidence>
<dbReference type="EMBL" id="DXGC01000094">
    <property type="protein sequence ID" value="HIW92244.1"/>
    <property type="molecule type" value="Genomic_DNA"/>
</dbReference>
<feature type="chain" id="PRO_5038476990" description="Ig-like domain-containing protein" evidence="2">
    <location>
        <begin position="32"/>
        <end position="207"/>
    </location>
</feature>
<name>A0A9D1RR58_9CORY</name>
<sequence>MSRTHRPATVTTAAAAVAVALGMGLASCSSGSDDPTVEDDHVNAALSSSDEGSDSDDAAPDPTAGDAAPAPSPAPQSEQQEQEPEVNQVELGDYTVTMGDGTSLTCMFRDSQEADGFDWGCQANVDTGWPATRGGDANGVAYRKGGDPELYALLGNAAGVNLVGELEPNTITRVGDRFVVDLTDDEAATITVDGVTARLTQKDYSLI</sequence>
<gene>
    <name evidence="4" type="ORF">H9870_11360</name>
</gene>
<dbReference type="Proteomes" id="UP000824190">
    <property type="component" value="Unassembled WGS sequence"/>
</dbReference>
<feature type="signal peptide" evidence="2">
    <location>
        <begin position="1"/>
        <end position="31"/>
    </location>
</feature>
<dbReference type="PROSITE" id="PS51257">
    <property type="entry name" value="PROKAR_LIPOPROTEIN"/>
    <property type="match status" value="1"/>
</dbReference>
<feature type="region of interest" description="Disordered" evidence="1">
    <location>
        <begin position="25"/>
        <end position="87"/>
    </location>
</feature>
<comment type="caution">
    <text evidence="4">The sequence shown here is derived from an EMBL/GenBank/DDBJ whole genome shotgun (WGS) entry which is preliminary data.</text>
</comment>